<dbReference type="RefSeq" id="WP_125002605.1">
    <property type="nucleotide sequence ID" value="NZ_RQXT01000030.1"/>
</dbReference>
<reference evidence="2 3" key="1">
    <citation type="submission" date="2018-11" db="EMBL/GenBank/DDBJ databases">
        <title>the genome of Mesorhizobium tamadayense DSM 28320.</title>
        <authorList>
            <person name="Gao J."/>
        </authorList>
    </citation>
    <scope>NUCLEOTIDE SEQUENCE [LARGE SCALE GENOMIC DNA]</scope>
    <source>
        <strain evidence="2 3">DSM 28320</strain>
    </source>
</reference>
<comment type="caution">
    <text evidence="2">The sequence shown here is derived from an EMBL/GenBank/DDBJ whole genome shotgun (WGS) entry which is preliminary data.</text>
</comment>
<name>A0A3P3FDS9_9HYPH</name>
<sequence length="219" mass="24344">MTDRLAYVYADLEGTPHLVGCLYAHNNTGKETATFEYEADWLANPLRYALEPALALGKGQYHTPRKLFGSLGDSAPDRWGRRLMKRAEARRAEADKTKARTLNEMDYLLMVNDETRQGALRFANEPSAPFRAHDGAPVPPLINLPKLLSATDALLEDVETAAEHRKGVNRLIACVSATRRLECELSQAVARYSAPALYLPARRTAVMQTKIAISVNHLQ</sequence>
<evidence type="ECO:0000259" key="1">
    <source>
        <dbReference type="Pfam" id="PF13657"/>
    </source>
</evidence>
<feature type="domain" description="HipA N-terminal subdomain 1" evidence="1">
    <location>
        <begin position="29"/>
        <end position="111"/>
    </location>
</feature>
<dbReference type="Proteomes" id="UP000273786">
    <property type="component" value="Unassembled WGS sequence"/>
</dbReference>
<evidence type="ECO:0000313" key="2">
    <source>
        <dbReference type="EMBL" id="RRH96701.1"/>
    </source>
</evidence>
<gene>
    <name evidence="2" type="ORF">EH240_22275</name>
</gene>
<evidence type="ECO:0000313" key="3">
    <source>
        <dbReference type="Proteomes" id="UP000273786"/>
    </source>
</evidence>
<protein>
    <recommendedName>
        <fullName evidence="1">HipA N-terminal subdomain 1 domain-containing protein</fullName>
    </recommendedName>
</protein>
<proteinExistence type="predicted"/>
<dbReference type="Pfam" id="PF13657">
    <property type="entry name" value="Couple_hipA"/>
    <property type="match status" value="1"/>
</dbReference>
<keyword evidence="3" id="KW-1185">Reference proteome</keyword>
<dbReference type="InterPro" id="IPR017508">
    <property type="entry name" value="HipA_N1"/>
</dbReference>
<accession>A0A3P3FDS9</accession>
<dbReference type="OrthoDB" id="9805913at2"/>
<dbReference type="EMBL" id="RQXT01000030">
    <property type="protein sequence ID" value="RRH96701.1"/>
    <property type="molecule type" value="Genomic_DNA"/>
</dbReference>
<dbReference type="AlphaFoldDB" id="A0A3P3FDS9"/>
<organism evidence="2 3">
    <name type="scientific">Mesorhizobium tamadayense</name>
    <dbReference type="NCBI Taxonomy" id="425306"/>
    <lineage>
        <taxon>Bacteria</taxon>
        <taxon>Pseudomonadati</taxon>
        <taxon>Pseudomonadota</taxon>
        <taxon>Alphaproteobacteria</taxon>
        <taxon>Hyphomicrobiales</taxon>
        <taxon>Phyllobacteriaceae</taxon>
        <taxon>Mesorhizobium</taxon>
    </lineage>
</organism>